<accession>A0A087B6A3</accession>
<gene>
    <name evidence="1" type="ORF">BMAGN_1462</name>
</gene>
<protein>
    <submittedName>
        <fullName evidence="1">Uncharacterized protein</fullName>
    </submittedName>
</protein>
<evidence type="ECO:0000313" key="1">
    <source>
        <dbReference type="EMBL" id="KFI66553.1"/>
    </source>
</evidence>
<keyword evidence="2" id="KW-1185">Reference proteome</keyword>
<organism evidence="1 2">
    <name type="scientific">Bifidobacterium magnum</name>
    <dbReference type="NCBI Taxonomy" id="1692"/>
    <lineage>
        <taxon>Bacteria</taxon>
        <taxon>Bacillati</taxon>
        <taxon>Actinomycetota</taxon>
        <taxon>Actinomycetes</taxon>
        <taxon>Bifidobacteriales</taxon>
        <taxon>Bifidobacteriaceae</taxon>
        <taxon>Bifidobacterium</taxon>
    </lineage>
</organism>
<comment type="caution">
    <text evidence="1">The sequence shown here is derived from an EMBL/GenBank/DDBJ whole genome shotgun (WGS) entry which is preliminary data.</text>
</comment>
<dbReference type="EMBL" id="JGZB01000013">
    <property type="protein sequence ID" value="KFI66553.1"/>
    <property type="molecule type" value="Genomic_DNA"/>
</dbReference>
<dbReference type="Proteomes" id="UP000029052">
    <property type="component" value="Unassembled WGS sequence"/>
</dbReference>
<sequence length="34" mass="3810">MEIEPLATNRDIALLEARIGMLTERLAHASEEES</sequence>
<dbReference type="AlphaFoldDB" id="A0A087B6A3"/>
<evidence type="ECO:0000313" key="2">
    <source>
        <dbReference type="Proteomes" id="UP000029052"/>
    </source>
</evidence>
<proteinExistence type="predicted"/>
<name>A0A087B6A3_9BIFI</name>
<reference evidence="1 2" key="1">
    <citation type="submission" date="2014-03" db="EMBL/GenBank/DDBJ databases">
        <title>Genomics of Bifidobacteria.</title>
        <authorList>
            <person name="Ventura M."/>
            <person name="Milani C."/>
            <person name="Lugli G.A."/>
        </authorList>
    </citation>
    <scope>NUCLEOTIDE SEQUENCE [LARGE SCALE GENOMIC DNA]</scope>
    <source>
        <strain evidence="1 2">LMG 11591</strain>
    </source>
</reference>